<evidence type="ECO:0000259" key="1">
    <source>
        <dbReference type="SMART" id="SM01043"/>
    </source>
</evidence>
<dbReference type="PANTHER" id="PTHR35807:SF2">
    <property type="entry name" value="TRANSCRIPTIONAL ACTIVATOR DOMAIN"/>
    <property type="match status" value="1"/>
</dbReference>
<proteinExistence type="predicted"/>
<comment type="caution">
    <text evidence="2">The sequence shown here is derived from an EMBL/GenBank/DDBJ whole genome shotgun (WGS) entry which is preliminary data.</text>
</comment>
<dbReference type="Gene3D" id="3.40.50.300">
    <property type="entry name" value="P-loop containing nucleotide triphosphate hydrolases"/>
    <property type="match status" value="1"/>
</dbReference>
<feature type="domain" description="Bacterial transcriptional activator" evidence="1">
    <location>
        <begin position="830"/>
        <end position="959"/>
    </location>
</feature>
<accession>A0A917PA86</accession>
<dbReference type="SUPFAM" id="SSF52540">
    <property type="entry name" value="P-loop containing nucleoside triphosphate hydrolases"/>
    <property type="match status" value="1"/>
</dbReference>
<protein>
    <recommendedName>
        <fullName evidence="1">Bacterial transcriptional activator domain-containing protein</fullName>
    </recommendedName>
</protein>
<reference evidence="2" key="1">
    <citation type="journal article" date="2014" name="Int. J. Syst. Evol. Microbiol.">
        <title>Complete genome sequence of Corynebacterium casei LMG S-19264T (=DSM 44701T), isolated from a smear-ripened cheese.</title>
        <authorList>
            <consortium name="US DOE Joint Genome Institute (JGI-PGF)"/>
            <person name="Walter F."/>
            <person name="Albersmeier A."/>
            <person name="Kalinowski J."/>
            <person name="Ruckert C."/>
        </authorList>
    </citation>
    <scope>NUCLEOTIDE SEQUENCE</scope>
    <source>
        <strain evidence="2">JCM 14371</strain>
    </source>
</reference>
<dbReference type="AlphaFoldDB" id="A0A917PA86"/>
<name>A0A917PA86_9DEIO</name>
<dbReference type="Proteomes" id="UP000635726">
    <property type="component" value="Unassembled WGS sequence"/>
</dbReference>
<dbReference type="EMBL" id="BMOE01000002">
    <property type="protein sequence ID" value="GGJ68436.1"/>
    <property type="molecule type" value="Genomic_DNA"/>
</dbReference>
<organism evidence="2 3">
    <name type="scientific">Deinococcus aquiradiocola</name>
    <dbReference type="NCBI Taxonomy" id="393059"/>
    <lineage>
        <taxon>Bacteria</taxon>
        <taxon>Thermotogati</taxon>
        <taxon>Deinococcota</taxon>
        <taxon>Deinococci</taxon>
        <taxon>Deinococcales</taxon>
        <taxon>Deinococcaceae</taxon>
        <taxon>Deinococcus</taxon>
    </lineage>
</organism>
<gene>
    <name evidence="2" type="ORF">GCM10008939_11070</name>
</gene>
<dbReference type="Pfam" id="PF03704">
    <property type="entry name" value="BTAD"/>
    <property type="match status" value="1"/>
</dbReference>
<evidence type="ECO:0000313" key="3">
    <source>
        <dbReference type="Proteomes" id="UP000635726"/>
    </source>
</evidence>
<dbReference type="InterPro" id="IPR005158">
    <property type="entry name" value="BTAD"/>
</dbReference>
<evidence type="ECO:0000313" key="2">
    <source>
        <dbReference type="EMBL" id="GGJ68436.1"/>
    </source>
</evidence>
<dbReference type="Gene3D" id="1.25.40.10">
    <property type="entry name" value="Tetratricopeptide repeat domain"/>
    <property type="match status" value="2"/>
</dbReference>
<dbReference type="InterPro" id="IPR011990">
    <property type="entry name" value="TPR-like_helical_dom_sf"/>
</dbReference>
<dbReference type="SUPFAM" id="SSF48452">
    <property type="entry name" value="TPR-like"/>
    <property type="match status" value="1"/>
</dbReference>
<keyword evidence="3" id="KW-1185">Reference proteome</keyword>
<dbReference type="InterPro" id="IPR027417">
    <property type="entry name" value="P-loop_NTPase"/>
</dbReference>
<dbReference type="RefSeq" id="WP_188961257.1">
    <property type="nucleotide sequence ID" value="NZ_BMOE01000002.1"/>
</dbReference>
<reference evidence="2" key="2">
    <citation type="submission" date="2020-09" db="EMBL/GenBank/DDBJ databases">
        <authorList>
            <person name="Sun Q."/>
            <person name="Ohkuma M."/>
        </authorList>
    </citation>
    <scope>NUCLEOTIDE SEQUENCE</scope>
    <source>
        <strain evidence="2">JCM 14371</strain>
    </source>
</reference>
<dbReference type="SMART" id="SM01043">
    <property type="entry name" value="BTAD"/>
    <property type="match status" value="1"/>
</dbReference>
<sequence>MLTNTAIPRPLRSEVRRTSVLEHLAELRDYPLVALLAPSGYGKTTVLAQYARETDRPVAWIRLDEEATDVHHVTTLLVGALCRASEALDHVLGGTHRPEDPALDARVLAGHLNATEEHVLIVLDQAGRLSEDGGRWIVRLIEHLREGHQVFISGYPSMAMPLARLVASGQATVVAQQRLAFTADEVQALTDGTPAEAAALVETCGGWPIAVALQRRDRPSLLGPAQLIAEIVADLPPAIRAILPDLAPCHVWSDGFMRASGMALHGDWLEQLQRCGLPLTPLGEGVFVPHRHLLHWLRAQLEQDPQRARHRYQAVAAAYQATGQPLHAVRTLVDAGNLDEAESLAGTWLAGPWARAEYRSVLSVLLAFPVLQPPLRSQCAYALIEVGRADEARAMLFSLPDEVGFHRECGLALLCGRLGEYAASLAHLHSARTFVRGAEEEAYLAGLQVFSLVSVGRRAEAERFYEAHLASLPSSDPWQETYRLYLNLLVLPLEARDARTGVTDRLTALLQRNGPQDAVRTVILPGLLDAYVLTGRAQVPAAGQWLQQPGLVQAEEWGAAASELLRAQGDAALIAGDLNGADRLYGQARQVASETQFDLGWNQTTGRLADLCFLNGRPDEAAAHVRQITRTGHPEDETLLLYLQGVEALWHRDPDGAARALRAAAETDIASVYRWRALHLLRAAGEHGEVRCPPPPAIAWLEALTATQLAALEPAGNTAAPARTAAATEVPVNVVTFRRLEVRVNGVVVHFPFAKAAELCAYLIVHGPSRREEIVDALWNGSSDARHMDYFRVAVRRLRLALAEADPTVTNPVTYQGGHYALAESYALQRDFDRVTRAAAQLDLSSLQVAWAAYEGDFLPTLDSPWAHDWRAEYREQLIRASLTFAARTDRTLDGSAAEAFRQVLRIDRLNEAAYHGLIRHHLNGGEREVAQHLFQRYARLIQEEYGVAPAAALQQLMH</sequence>
<dbReference type="PANTHER" id="PTHR35807">
    <property type="entry name" value="TRANSCRIPTIONAL REGULATOR REDD-RELATED"/>
    <property type="match status" value="1"/>
</dbReference>
<dbReference type="InterPro" id="IPR051677">
    <property type="entry name" value="AfsR-DnrI-RedD_regulator"/>
</dbReference>